<evidence type="ECO:0000256" key="6">
    <source>
        <dbReference type="ARBA" id="ARBA00023242"/>
    </source>
</evidence>
<feature type="domain" description="Integrase catalytic" evidence="9">
    <location>
        <begin position="53"/>
        <end position="212"/>
    </location>
</feature>
<dbReference type="PANTHER" id="PTHR37984">
    <property type="entry name" value="PROTEIN CBG26694"/>
    <property type="match status" value="1"/>
</dbReference>
<dbReference type="InterPro" id="IPR012337">
    <property type="entry name" value="RNaseH-like_sf"/>
</dbReference>
<name>G0WGD5_NAUDC</name>
<keyword evidence="4" id="KW-0963">Cytoplasm</keyword>
<comment type="catalytic activity">
    <reaction evidence="1">
        <text>Endonucleolytic cleavage to 5'-phosphomonoester.</text>
        <dbReference type="EC" id="3.1.26.4"/>
    </reaction>
</comment>
<organism evidence="10 11">
    <name type="scientific">Naumovozyma dairenensis (strain ATCC 10597 / BCRC 20456 / CBS 421 / NBRC 0211 / NRRL Y-12639)</name>
    <name type="common">Saccharomyces dairenensis</name>
    <dbReference type="NCBI Taxonomy" id="1071378"/>
    <lineage>
        <taxon>Eukaryota</taxon>
        <taxon>Fungi</taxon>
        <taxon>Dikarya</taxon>
        <taxon>Ascomycota</taxon>
        <taxon>Saccharomycotina</taxon>
        <taxon>Saccharomycetes</taxon>
        <taxon>Saccharomycetales</taxon>
        <taxon>Saccharomycetaceae</taxon>
        <taxon>Naumovozyma</taxon>
    </lineage>
</organism>
<comment type="subcellular location">
    <subcellularLocation>
        <location evidence="3">Cytoplasm</location>
    </subcellularLocation>
    <subcellularLocation>
        <location evidence="2">Nucleus</location>
    </subcellularLocation>
</comment>
<dbReference type="AlphaFoldDB" id="G0WGD5"/>
<proteinExistence type="predicted"/>
<dbReference type="SUPFAM" id="SSF53098">
    <property type="entry name" value="Ribonuclease H-like"/>
    <property type="match status" value="1"/>
</dbReference>
<dbReference type="GO" id="GO:0015074">
    <property type="term" value="P:DNA integration"/>
    <property type="evidence" value="ECO:0007669"/>
    <property type="project" value="InterPro"/>
</dbReference>
<dbReference type="GO" id="GO:0004523">
    <property type="term" value="F:RNA-DNA hybrid ribonuclease activity"/>
    <property type="evidence" value="ECO:0007669"/>
    <property type="project" value="UniProtKB-EC"/>
</dbReference>
<accession>G0WGD5</accession>
<dbReference type="InterPro" id="IPR036397">
    <property type="entry name" value="RNaseH_sf"/>
</dbReference>
<protein>
    <recommendedName>
        <fullName evidence="9">Integrase catalytic domain-containing protein</fullName>
    </recommendedName>
</protein>
<evidence type="ECO:0000256" key="4">
    <source>
        <dbReference type="ARBA" id="ARBA00022490"/>
    </source>
</evidence>
<reference evidence="10 11" key="1">
    <citation type="journal article" date="2011" name="Proc. Natl. Acad. Sci. U.S.A.">
        <title>Evolutionary erosion of yeast sex chromosomes by mating-type switching accidents.</title>
        <authorList>
            <person name="Gordon J.L."/>
            <person name="Armisen D."/>
            <person name="Proux-Wera E."/>
            <person name="Oheigeartaigh S.S."/>
            <person name="Byrne K.P."/>
            <person name="Wolfe K.H."/>
        </authorList>
    </citation>
    <scope>NUCLEOTIDE SEQUENCE [LARGE SCALE GENOMIC DNA]</scope>
    <source>
        <strain evidence="11">ATCC 10597 / BCRC 20456 / CBS 421 / NBRC 0211 / NRRL Y-12639</strain>
    </source>
</reference>
<dbReference type="eggNOG" id="KOG0017">
    <property type="taxonomic scope" value="Eukaryota"/>
</dbReference>
<sequence>MHRGIQETLRCIRKRYNFDDLYKLTQVVVNSCKICQSNKPTNFSISNYRYIPTPSRPHMIMSADHITDLDTSKDGYNEILVIMDLFTGYTYLIAAKKKDTAEETFQRIEEKLCSHGGLPITMIIDNGTKFKGEFNKNLFWRVINNWNTSIHKAKSNGANGRTNGIIKQCLRTHGALMRPHWPQHLAATEFFINSRTDLATRRSPHELKYGYEPEWIDSNKRLEMPNTDTRIQVMSDEEWYNYIQEKVKPIQALLVKSKDRNKKMITNTGKPMVFKVGDIICISGHAYVAKGLKALIAVFIGPAVIKNTFYRVNILNSRIVLHVHAEFPGKFIKSIDTKRKKKKGSAVYILTRGNISQNGDIRYNS</sequence>
<evidence type="ECO:0000256" key="7">
    <source>
        <dbReference type="ARBA" id="ARBA00025590"/>
    </source>
</evidence>
<dbReference type="Gene3D" id="3.30.420.10">
    <property type="entry name" value="Ribonuclease H-like superfamily/Ribonuclease H"/>
    <property type="match status" value="1"/>
</dbReference>
<evidence type="ECO:0000313" key="10">
    <source>
        <dbReference type="EMBL" id="CCD26846.1"/>
    </source>
</evidence>
<dbReference type="PANTHER" id="PTHR37984:SF15">
    <property type="entry name" value="INTEGRASE CATALYTIC DOMAIN-CONTAINING PROTEIN"/>
    <property type="match status" value="1"/>
</dbReference>
<keyword evidence="11" id="KW-1185">Reference proteome</keyword>
<dbReference type="InterPro" id="IPR041588">
    <property type="entry name" value="Integrase_H2C2"/>
</dbReference>
<dbReference type="InterPro" id="IPR050951">
    <property type="entry name" value="Retrovirus_Pol_polyprotein"/>
</dbReference>
<dbReference type="EMBL" id="HE580275">
    <property type="protein sequence ID" value="CCD26846.1"/>
    <property type="molecule type" value="Genomic_DNA"/>
</dbReference>
<dbReference type="GeneID" id="11493857"/>
<evidence type="ECO:0000256" key="3">
    <source>
        <dbReference type="ARBA" id="ARBA00004496"/>
    </source>
</evidence>
<dbReference type="OMA" id="ECTVIRI"/>
<gene>
    <name evidence="10" type="primary">NDAI0I02780</name>
    <name evidence="10" type="ordered locus">NDAI_0I02780</name>
</gene>
<dbReference type="GO" id="GO:0005634">
    <property type="term" value="C:nucleus"/>
    <property type="evidence" value="ECO:0007669"/>
    <property type="project" value="UniProtKB-SubCell"/>
</dbReference>
<dbReference type="OrthoDB" id="5153223at2759"/>
<evidence type="ECO:0000256" key="5">
    <source>
        <dbReference type="ARBA" id="ARBA00022884"/>
    </source>
</evidence>
<dbReference type="InterPro" id="IPR001584">
    <property type="entry name" value="Integrase_cat-core"/>
</dbReference>
<evidence type="ECO:0000256" key="2">
    <source>
        <dbReference type="ARBA" id="ARBA00004123"/>
    </source>
</evidence>
<dbReference type="GO" id="GO:0003723">
    <property type="term" value="F:RNA binding"/>
    <property type="evidence" value="ECO:0007669"/>
    <property type="project" value="UniProtKB-KW"/>
</dbReference>
<dbReference type="KEGG" id="ndi:NDAI_0I02780"/>
<keyword evidence="5" id="KW-0694">RNA-binding</keyword>
<dbReference type="GO" id="GO:0005737">
    <property type="term" value="C:cytoplasm"/>
    <property type="evidence" value="ECO:0007669"/>
    <property type="project" value="UniProtKB-SubCell"/>
</dbReference>
<dbReference type="Pfam" id="PF17921">
    <property type="entry name" value="Integrase_H2C2"/>
    <property type="match status" value="1"/>
</dbReference>
<dbReference type="PROSITE" id="PS50994">
    <property type="entry name" value="INTEGRASE"/>
    <property type="match status" value="1"/>
</dbReference>
<keyword evidence="6" id="KW-0539">Nucleus</keyword>
<evidence type="ECO:0000313" key="11">
    <source>
        <dbReference type="Proteomes" id="UP000000689"/>
    </source>
</evidence>
<evidence type="ECO:0000256" key="8">
    <source>
        <dbReference type="ARBA" id="ARBA00025615"/>
    </source>
</evidence>
<dbReference type="RefSeq" id="XP_003672089.1">
    <property type="nucleotide sequence ID" value="XM_003672041.1"/>
</dbReference>
<evidence type="ECO:0000259" key="9">
    <source>
        <dbReference type="PROSITE" id="PS50994"/>
    </source>
</evidence>
<dbReference type="STRING" id="1071378.G0WGD5"/>
<comment type="function">
    <text evidence="8">Integrase (IN) targets the VLP to the nucleus, where a subparticle preintegration complex (PIC) containing at least integrase and the newly synthesized dsDNA copy of the retrotransposon must transit the nuclear membrane. Once in the nucleus, integrase performs the integration of the dsDNA into the host genome.</text>
</comment>
<evidence type="ECO:0000256" key="1">
    <source>
        <dbReference type="ARBA" id="ARBA00000077"/>
    </source>
</evidence>
<dbReference type="Proteomes" id="UP000000689">
    <property type="component" value="Chromosome 9"/>
</dbReference>
<comment type="function">
    <text evidence="7">Reverse transcriptase/ribonuclease H (RT) is a multifunctional enzyme that catalyzes the conversion of the retro-elements RNA genome into dsDNA within the VLP. The enzyme displays a DNA polymerase activity that can copy either DNA or RNA templates, and a ribonuclease H (RNase H) activity that cleaves the RNA strand of RNA-DNA heteroduplexes during plus-strand synthesis and hydrolyzes RNA primers. The conversion leads to a linear dsDNA copy of the retrotransposon that includes long terminal repeats (LTRs) at both ends.</text>
</comment>
<dbReference type="HOGENOM" id="CLU_060574_0_0_1"/>